<evidence type="ECO:0000313" key="5">
    <source>
        <dbReference type="Proteomes" id="UP000019491"/>
    </source>
</evidence>
<keyword evidence="1" id="KW-0238">DNA-binding</keyword>
<proteinExistence type="predicted"/>
<feature type="domain" description="Lsr2 DNA-binding" evidence="3">
    <location>
        <begin position="14"/>
        <end position="47"/>
    </location>
</feature>
<dbReference type="InterPro" id="IPR036625">
    <property type="entry name" value="E3-bd_dom_sf"/>
</dbReference>
<evidence type="ECO:0000313" key="4">
    <source>
        <dbReference type="EMBL" id="GAF44183.1"/>
    </source>
</evidence>
<organism evidence="4 5">
    <name type="scientific">Rhodococcus wratislaviensis NBRC 100605</name>
    <dbReference type="NCBI Taxonomy" id="1219028"/>
    <lineage>
        <taxon>Bacteria</taxon>
        <taxon>Bacillati</taxon>
        <taxon>Actinomycetota</taxon>
        <taxon>Actinomycetes</taxon>
        <taxon>Mycobacteriales</taxon>
        <taxon>Nocardiaceae</taxon>
        <taxon>Rhodococcus</taxon>
    </lineage>
</organism>
<dbReference type="AlphaFoldDB" id="X0PNK9"/>
<comment type="caution">
    <text evidence="4">The sequence shown here is derived from an EMBL/GenBank/DDBJ whole genome shotgun (WGS) entry which is preliminary data.</text>
</comment>
<name>X0PNK9_RHOWR</name>
<dbReference type="Proteomes" id="UP000019491">
    <property type="component" value="Unassembled WGS sequence"/>
</dbReference>
<gene>
    <name evidence="4" type="ORF">RW1_012_00010</name>
</gene>
<evidence type="ECO:0000256" key="2">
    <source>
        <dbReference type="SAM" id="MobiDB-lite"/>
    </source>
</evidence>
<feature type="region of interest" description="Disordered" evidence="2">
    <location>
        <begin position="70"/>
        <end position="94"/>
    </location>
</feature>
<keyword evidence="5" id="KW-1185">Reference proteome</keyword>
<evidence type="ECO:0000259" key="3">
    <source>
        <dbReference type="Pfam" id="PF23359"/>
    </source>
</evidence>
<reference evidence="4 5" key="1">
    <citation type="submission" date="2014-02" db="EMBL/GenBank/DDBJ databases">
        <title>Whole genome shotgun sequence of Rhodococcus wratislaviensis NBRC 100605.</title>
        <authorList>
            <person name="Hosoyama A."/>
            <person name="Tsuchikane K."/>
            <person name="Yoshida I."/>
            <person name="Ohji S."/>
            <person name="Ichikawa N."/>
            <person name="Yamazoe A."/>
            <person name="Fujita N."/>
        </authorList>
    </citation>
    <scope>NUCLEOTIDE SEQUENCE [LARGE SCALE GENOMIC DNA]</scope>
    <source>
        <strain evidence="4 5">NBRC 100605</strain>
    </source>
</reference>
<dbReference type="Gene3D" id="4.10.320.10">
    <property type="entry name" value="E3-binding domain"/>
    <property type="match status" value="2"/>
</dbReference>
<feature type="non-terminal residue" evidence="4">
    <location>
        <position position="119"/>
    </location>
</feature>
<dbReference type="GO" id="GO:0016746">
    <property type="term" value="F:acyltransferase activity"/>
    <property type="evidence" value="ECO:0007669"/>
    <property type="project" value="InterPro"/>
</dbReference>
<evidence type="ECO:0000256" key="1">
    <source>
        <dbReference type="ARBA" id="ARBA00023125"/>
    </source>
</evidence>
<dbReference type="InterPro" id="IPR055370">
    <property type="entry name" value="Lsr2_DNA-bd"/>
</dbReference>
<sequence>MAVSPRGFEGLPKKTTKAIREWAIREGREVSSRGRIPAEIVHAFDEAQAKKVQVEPAPVKKTAVKKGSAKAAAKNTAPATRAAASKAPAKKTTKAIREWAIREGREVSSRGRIPAEIEL</sequence>
<accession>X0PNK9</accession>
<feature type="compositionally biased region" description="Low complexity" evidence="2">
    <location>
        <begin position="70"/>
        <end position="87"/>
    </location>
</feature>
<dbReference type="EMBL" id="BAWF01000012">
    <property type="protein sequence ID" value="GAF44183.1"/>
    <property type="molecule type" value="Genomic_DNA"/>
</dbReference>
<feature type="domain" description="Lsr2 DNA-binding" evidence="3">
    <location>
        <begin position="89"/>
        <end position="117"/>
    </location>
</feature>
<dbReference type="GO" id="GO:0003677">
    <property type="term" value="F:DNA binding"/>
    <property type="evidence" value="ECO:0007669"/>
    <property type="project" value="UniProtKB-KW"/>
</dbReference>
<protein>
    <recommendedName>
        <fullName evidence="3">Lsr2 DNA-binding domain-containing protein</fullName>
    </recommendedName>
</protein>
<dbReference type="Pfam" id="PF23359">
    <property type="entry name" value="Lsr2_DNA-bd"/>
    <property type="match status" value="2"/>
</dbReference>
<dbReference type="RefSeq" id="WP_037229794.1">
    <property type="nucleotide sequence ID" value="NZ_BAWF01000012.1"/>
</dbReference>